<feature type="transmembrane region" description="Helical" evidence="5">
    <location>
        <begin position="274"/>
        <end position="299"/>
    </location>
</feature>
<evidence type="ECO:0000256" key="1">
    <source>
        <dbReference type="ARBA" id="ARBA00004141"/>
    </source>
</evidence>
<dbReference type="Proteomes" id="UP000649617">
    <property type="component" value="Unassembled WGS sequence"/>
</dbReference>
<comment type="caution">
    <text evidence="7">The sequence shown here is derived from an EMBL/GenBank/DDBJ whole genome shotgun (WGS) entry which is preliminary data.</text>
</comment>
<evidence type="ECO:0000313" key="7">
    <source>
        <dbReference type="EMBL" id="CAE7225330.1"/>
    </source>
</evidence>
<protein>
    <submittedName>
        <fullName evidence="7">Pkd2 protein</fullName>
    </submittedName>
</protein>
<reference evidence="7" key="1">
    <citation type="submission" date="2021-02" db="EMBL/GenBank/DDBJ databases">
        <authorList>
            <person name="Dougan E. K."/>
            <person name="Rhodes N."/>
            <person name="Thang M."/>
            <person name="Chan C."/>
        </authorList>
    </citation>
    <scope>NUCLEOTIDE SEQUENCE</scope>
</reference>
<evidence type="ECO:0000256" key="4">
    <source>
        <dbReference type="ARBA" id="ARBA00023136"/>
    </source>
</evidence>
<evidence type="ECO:0000259" key="6">
    <source>
        <dbReference type="Pfam" id="PF08016"/>
    </source>
</evidence>
<dbReference type="AlphaFoldDB" id="A0A812KJX5"/>
<evidence type="ECO:0000256" key="2">
    <source>
        <dbReference type="ARBA" id="ARBA00022692"/>
    </source>
</evidence>
<keyword evidence="3 5" id="KW-1133">Transmembrane helix</keyword>
<dbReference type="GO" id="GO:0016020">
    <property type="term" value="C:membrane"/>
    <property type="evidence" value="ECO:0007669"/>
    <property type="project" value="UniProtKB-SubCell"/>
</dbReference>
<feature type="transmembrane region" description="Helical" evidence="5">
    <location>
        <begin position="336"/>
        <end position="362"/>
    </location>
</feature>
<dbReference type="EMBL" id="CAJNIZ010003736">
    <property type="protein sequence ID" value="CAE7225330.1"/>
    <property type="molecule type" value="Genomic_DNA"/>
</dbReference>
<feature type="domain" description="Polycystin cation channel PKD1/PKD2" evidence="6">
    <location>
        <begin position="238"/>
        <end position="367"/>
    </location>
</feature>
<keyword evidence="8" id="KW-1185">Reference proteome</keyword>
<dbReference type="PANTHER" id="PTHR10877:SF183">
    <property type="entry name" value="AT14535P-RELATED"/>
    <property type="match status" value="1"/>
</dbReference>
<feature type="transmembrane region" description="Helical" evidence="5">
    <location>
        <begin position="113"/>
        <end position="134"/>
    </location>
</feature>
<proteinExistence type="predicted"/>
<evidence type="ECO:0000313" key="8">
    <source>
        <dbReference type="Proteomes" id="UP000649617"/>
    </source>
</evidence>
<dbReference type="InterPro" id="IPR051223">
    <property type="entry name" value="Polycystin"/>
</dbReference>
<evidence type="ECO:0000256" key="3">
    <source>
        <dbReference type="ARBA" id="ARBA00022989"/>
    </source>
</evidence>
<dbReference type="OrthoDB" id="423150at2759"/>
<dbReference type="InterPro" id="IPR013122">
    <property type="entry name" value="PKD1_2_channel"/>
</dbReference>
<organism evidence="7 8">
    <name type="scientific">Symbiodinium pilosum</name>
    <name type="common">Dinoflagellate</name>
    <dbReference type="NCBI Taxonomy" id="2952"/>
    <lineage>
        <taxon>Eukaryota</taxon>
        <taxon>Sar</taxon>
        <taxon>Alveolata</taxon>
        <taxon>Dinophyceae</taxon>
        <taxon>Suessiales</taxon>
        <taxon>Symbiodiniaceae</taxon>
        <taxon>Symbiodinium</taxon>
    </lineage>
</organism>
<sequence length="599" mass="67913">MRQPTLQHTVLSKPGTDFVIPPTEFDVAFTDFTEDPSENGTVWLQLMQDINPQVDFLETSKWINKNTRRWKVSFVTYNADFDILTISSIHFILSRSGRIWKEISFMSLYMSPYANLWGLVWEILFFGSITTIFIEELLEIIRGLCARGTDGKCRCRLGYFFMDYFTVWNAVDWCSIVIAYTLLGMWIHRCILLADLQTTLSTSLDVCASTPRDRNNCDGMTEMVMAQATATGEIASSTSLVSSFYPFCILLRLFKTFSLQPRLAVVTRTLWMSFADLVHFGIIFLSVFLTYVFMAMGFFGRTVEGYADFGVAFITLFRSLMGDADFPAMEDQVGRAIAGVFHITFMLCMLLILLNMLIAIIMDVYGETKRNAQFSDPVWNDIYDFFYRWYHARKGDRVSLSKAKDLFMTHLEEKADKEDEEAERAAEAGLAASGGLKSKKSMFVELEESEDIVTVEHLMEKVGMDEHQAWDSIVESVKWFEKNAELDVPTVEVLRGVRQVQTRLGCQPVLHRSTTAALDLSGMDQADGGAAKEKGEKVETLTDPMVQVAIGPDLKTMIADSLRRLEFESGMSARSKKMVSQLLDTAQSLVEDEGIEKRL</sequence>
<keyword evidence="2 5" id="KW-0812">Transmembrane</keyword>
<name>A0A812KJX5_SYMPI</name>
<dbReference type="Pfam" id="PF08016">
    <property type="entry name" value="PKD_channel"/>
    <property type="match status" value="1"/>
</dbReference>
<gene>
    <name evidence="7" type="primary">pkd2</name>
    <name evidence="7" type="ORF">SPIL2461_LOCUS3150</name>
</gene>
<dbReference type="Gene3D" id="1.10.287.70">
    <property type="match status" value="1"/>
</dbReference>
<keyword evidence="4 5" id="KW-0472">Membrane</keyword>
<dbReference type="PANTHER" id="PTHR10877">
    <property type="entry name" value="POLYCYSTIN FAMILY MEMBER"/>
    <property type="match status" value="1"/>
</dbReference>
<accession>A0A812KJX5</accession>
<evidence type="ECO:0000256" key="5">
    <source>
        <dbReference type="SAM" id="Phobius"/>
    </source>
</evidence>
<feature type="transmembrane region" description="Helical" evidence="5">
    <location>
        <begin position="164"/>
        <end position="187"/>
    </location>
</feature>
<comment type="subcellular location">
    <subcellularLocation>
        <location evidence="1">Membrane</location>
        <topology evidence="1">Multi-pass membrane protein</topology>
    </subcellularLocation>
</comment>